<gene>
    <name evidence="2" type="ORF">CEE37_02770</name>
</gene>
<feature type="transmembrane region" description="Helical" evidence="1">
    <location>
        <begin position="23"/>
        <end position="43"/>
    </location>
</feature>
<keyword evidence="1" id="KW-0472">Membrane</keyword>
<evidence type="ECO:0008006" key="4">
    <source>
        <dbReference type="Google" id="ProtNLM"/>
    </source>
</evidence>
<organism evidence="2 3">
    <name type="scientific">candidate division LCP-89 bacterium B3_LCP</name>
    <dbReference type="NCBI Taxonomy" id="2012998"/>
    <lineage>
        <taxon>Bacteria</taxon>
        <taxon>Pseudomonadati</taxon>
        <taxon>Bacteria division LCP-89</taxon>
    </lineage>
</organism>
<keyword evidence="1" id="KW-0812">Transmembrane</keyword>
<reference evidence="2 3" key="1">
    <citation type="submission" date="2017-06" db="EMBL/GenBank/DDBJ databases">
        <title>Novel microbial phyla capable of carbon fixation and sulfur reduction in deep-sea sediments.</title>
        <authorList>
            <person name="Huang J."/>
            <person name="Baker B."/>
            <person name="Wang Y."/>
        </authorList>
    </citation>
    <scope>NUCLEOTIDE SEQUENCE [LARGE SCALE GENOMIC DNA]</scope>
    <source>
        <strain evidence="2">B3_LCP</strain>
    </source>
</reference>
<evidence type="ECO:0000256" key="1">
    <source>
        <dbReference type="SAM" id="Phobius"/>
    </source>
</evidence>
<protein>
    <recommendedName>
        <fullName evidence="4">Exo-alpha-sialidase</fullName>
    </recommendedName>
</protein>
<evidence type="ECO:0000313" key="3">
    <source>
        <dbReference type="Proteomes" id="UP000319619"/>
    </source>
</evidence>
<dbReference type="AlphaFoldDB" id="A0A532V2Z4"/>
<dbReference type="Proteomes" id="UP000319619">
    <property type="component" value="Unassembled WGS sequence"/>
</dbReference>
<evidence type="ECO:0000313" key="2">
    <source>
        <dbReference type="EMBL" id="TKJ41502.1"/>
    </source>
</evidence>
<proteinExistence type="predicted"/>
<dbReference type="EMBL" id="NJBN01000002">
    <property type="protein sequence ID" value="TKJ41502.1"/>
    <property type="molecule type" value="Genomic_DNA"/>
</dbReference>
<keyword evidence="1" id="KW-1133">Transmembrane helix</keyword>
<name>A0A532V2Z4_UNCL8</name>
<comment type="caution">
    <text evidence="2">The sequence shown here is derived from an EMBL/GenBank/DDBJ whole genome shotgun (WGS) entry which is preliminary data.</text>
</comment>
<sequence length="521" mass="58598">MLRQVLDAEGGCDLTQVNKTGGIMKHLIISLTLMTLIPVFSFASTKPLKTPMVNYPVMTGNEVYPGSPKSTPPLLLDNLDVIGEIDTIGTTWVKIQHNGTIGRMIERSTDGYTDFVWMNGLDYGVINRHIYYNFIDPLGVQAWPGGYPVESSQRAGYTTMDVDFNGIAFPAFHWTNTPGGDFWTAVATDFFAHTGTFITYETLPYAGVDKIIWPKVQFDRNQVLQIVSTENPGGFESYRHFYTTGTYNPLTYSIVYEPWEEMTWTMTIAGDVAASDISDRVAYGWTYCRDDGFPAPGGDYSQYNNDIHILIDDDGLDPDWSQAVNLTDFIPPIPFWPPFTQNGDTLRAYTDMSLFFDQDDYLHVAFTTPSYFEIQGIMYWHASIIWHWTEQYPDEFVMIHNAFDDFWWNTVDCGTWNVKAQRPSLAQDPSTGYLYCSYQVFDCDTNAISAGDLPSGEVFVSVSTDGGMNWALGTNITQTVTPDNGAPGSCFNEICPNMAKLVDGTCHIMYVMDHDAADPYR</sequence>
<accession>A0A532V2Z4</accession>